<evidence type="ECO:0000256" key="1">
    <source>
        <dbReference type="ARBA" id="ARBA00004141"/>
    </source>
</evidence>
<gene>
    <name evidence="6" type="ORF">HA237_00045</name>
</gene>
<keyword evidence="2 5" id="KW-0812">Transmembrane</keyword>
<feature type="transmembrane region" description="Helical" evidence="5">
    <location>
        <begin position="170"/>
        <end position="192"/>
    </location>
</feature>
<feature type="transmembrane region" description="Helical" evidence="5">
    <location>
        <begin position="383"/>
        <end position="405"/>
    </location>
</feature>
<dbReference type="Pfam" id="PF01943">
    <property type="entry name" value="Polysacc_synt"/>
    <property type="match status" value="1"/>
</dbReference>
<feature type="transmembrane region" description="Helical" evidence="5">
    <location>
        <begin position="417"/>
        <end position="434"/>
    </location>
</feature>
<sequence length="475" mass="52921">MSAVKKIAESTSVILLGKIAGKFLGLITTILLARYLSVELFGQYSLALEFIGLLLFLNDFGVSLVLPRELTQKEKQSEELIGNSLGLKLFLGIFSVIASIFIANLAGYQTDTLLILYIFSLTLFTGSVSSVFSSIFQAKLKMVYVVLVEFVQRLIFLALVFYAISINAPLALIIVFSVFSTVVSVILNYYFARGVTKISIKLDFQKWVQIIKIGAPLGLSLLFLAIYNRIDVLMLSLMVNLDAVGRYSAAYRLTWALAIIPDALAFTLFPIMSGFYKKSEEALKKTHALAFRYLTIIFVPIAFGTTILSERILFHIYGADYLNEGIVLTLIALMWGALLIFLNLISSNMLNSIHRQNYVVGAILAGVLVNVTANLLLIPRYSFFGAAIATLFTEIVTFILFYVLVKKFLYTISLKEFIKPAMASLTMVLVLISVQWLSLFILIPLGALVYFAAFFLLKGFTEEDKAILKKVQQKN</sequence>
<evidence type="ECO:0000256" key="2">
    <source>
        <dbReference type="ARBA" id="ARBA00022692"/>
    </source>
</evidence>
<proteinExistence type="predicted"/>
<reference evidence="7" key="1">
    <citation type="journal article" date="2020" name="bioRxiv">
        <title>A rank-normalized archaeal taxonomy based on genome phylogeny resolves widespread incomplete and uneven classifications.</title>
        <authorList>
            <person name="Rinke C."/>
            <person name="Chuvochina M."/>
            <person name="Mussig A.J."/>
            <person name="Chaumeil P.-A."/>
            <person name="Waite D.W."/>
            <person name="Whitman W.B."/>
            <person name="Parks D.H."/>
            <person name="Hugenholtz P."/>
        </authorList>
    </citation>
    <scope>NUCLEOTIDE SEQUENCE [LARGE SCALE GENOMIC DNA]</scope>
</reference>
<dbReference type="InterPro" id="IPR002797">
    <property type="entry name" value="Polysacc_synth"/>
</dbReference>
<protein>
    <submittedName>
        <fullName evidence="6">Flippase</fullName>
    </submittedName>
</protein>
<feature type="transmembrane region" description="Helical" evidence="5">
    <location>
        <begin position="44"/>
        <end position="66"/>
    </location>
</feature>
<evidence type="ECO:0000313" key="6">
    <source>
        <dbReference type="EMBL" id="HIH07739.1"/>
    </source>
</evidence>
<evidence type="ECO:0000256" key="3">
    <source>
        <dbReference type="ARBA" id="ARBA00022989"/>
    </source>
</evidence>
<feature type="transmembrane region" description="Helical" evidence="5">
    <location>
        <begin position="213"/>
        <end position="230"/>
    </location>
</feature>
<keyword evidence="4 5" id="KW-0472">Membrane</keyword>
<keyword evidence="3 5" id="KW-1133">Transmembrane helix</keyword>
<feature type="transmembrane region" description="Helical" evidence="5">
    <location>
        <begin position="357"/>
        <end position="377"/>
    </location>
</feature>
<feature type="transmembrane region" description="Helical" evidence="5">
    <location>
        <begin position="326"/>
        <end position="345"/>
    </location>
</feature>
<comment type="subcellular location">
    <subcellularLocation>
        <location evidence="1">Membrane</location>
        <topology evidence="1">Multi-pass membrane protein</topology>
    </subcellularLocation>
</comment>
<feature type="transmembrane region" description="Helical" evidence="5">
    <location>
        <begin position="143"/>
        <end position="164"/>
    </location>
</feature>
<evidence type="ECO:0000256" key="5">
    <source>
        <dbReference type="SAM" id="Phobius"/>
    </source>
</evidence>
<dbReference type="Proteomes" id="UP000577419">
    <property type="component" value="Unassembled WGS sequence"/>
</dbReference>
<feature type="transmembrane region" description="Helical" evidence="5">
    <location>
        <begin position="293"/>
        <end position="314"/>
    </location>
</feature>
<evidence type="ECO:0000256" key="4">
    <source>
        <dbReference type="ARBA" id="ARBA00023136"/>
    </source>
</evidence>
<feature type="transmembrane region" description="Helical" evidence="5">
    <location>
        <begin position="87"/>
        <end position="108"/>
    </location>
</feature>
<dbReference type="GO" id="GO:0016020">
    <property type="term" value="C:membrane"/>
    <property type="evidence" value="ECO:0007669"/>
    <property type="project" value="UniProtKB-SubCell"/>
</dbReference>
<dbReference type="CDD" id="cd13128">
    <property type="entry name" value="MATE_Wzx_like"/>
    <property type="match status" value="1"/>
</dbReference>
<evidence type="ECO:0000313" key="7">
    <source>
        <dbReference type="Proteomes" id="UP000577419"/>
    </source>
</evidence>
<organism evidence="6 7">
    <name type="scientific">Candidatus Iainarchaeum sp</name>
    <dbReference type="NCBI Taxonomy" id="3101447"/>
    <lineage>
        <taxon>Archaea</taxon>
        <taxon>Candidatus Iainarchaeota</taxon>
        <taxon>Candidatus Iainarchaeia</taxon>
        <taxon>Candidatus Iainarchaeales</taxon>
        <taxon>Candidatus Iainarchaeaceae</taxon>
        <taxon>Candidatus Iainarchaeum</taxon>
    </lineage>
</organism>
<accession>A0A7J4ITP4</accession>
<dbReference type="EMBL" id="DUFG01000001">
    <property type="protein sequence ID" value="HIH07739.1"/>
    <property type="molecule type" value="Genomic_DNA"/>
</dbReference>
<feature type="transmembrane region" description="Helical" evidence="5">
    <location>
        <begin position="12"/>
        <end position="32"/>
    </location>
</feature>
<feature type="transmembrane region" description="Helical" evidence="5">
    <location>
        <begin position="114"/>
        <end position="136"/>
    </location>
</feature>
<comment type="caution">
    <text evidence="6">The sequence shown here is derived from an EMBL/GenBank/DDBJ whole genome shotgun (WGS) entry which is preliminary data.</text>
</comment>
<dbReference type="AlphaFoldDB" id="A0A7J4ITP4"/>
<feature type="transmembrane region" description="Helical" evidence="5">
    <location>
        <begin position="440"/>
        <end position="460"/>
    </location>
</feature>
<feature type="transmembrane region" description="Helical" evidence="5">
    <location>
        <begin position="250"/>
        <end position="272"/>
    </location>
</feature>
<dbReference type="InterPro" id="IPR052556">
    <property type="entry name" value="PolySynth_Transporter"/>
</dbReference>
<name>A0A7J4ITP4_9ARCH</name>
<dbReference type="PANTHER" id="PTHR43424">
    <property type="entry name" value="LOCUS PUTATIVE PROTEIN 1-RELATED"/>
    <property type="match status" value="1"/>
</dbReference>
<dbReference type="PANTHER" id="PTHR43424:SF1">
    <property type="entry name" value="LOCUS PUTATIVE PROTEIN 1-RELATED"/>
    <property type="match status" value="1"/>
</dbReference>